<accession>A0A6C0M0U6</accession>
<name>A0A6C0M0U6_9ZZZZ</name>
<dbReference type="PROSITE" id="PS50089">
    <property type="entry name" value="ZF_RING_2"/>
    <property type="match status" value="1"/>
</dbReference>
<dbReference type="InterPro" id="IPR013083">
    <property type="entry name" value="Znf_RING/FYVE/PHD"/>
</dbReference>
<dbReference type="SUPFAM" id="SSF57850">
    <property type="entry name" value="RING/U-box"/>
    <property type="match status" value="1"/>
</dbReference>
<dbReference type="AlphaFoldDB" id="A0A6C0M0U6"/>
<protein>
    <recommendedName>
        <fullName evidence="1">RING-type domain-containing protein</fullName>
    </recommendedName>
</protein>
<dbReference type="InterPro" id="IPR001841">
    <property type="entry name" value="Znf_RING"/>
</dbReference>
<feature type="domain" description="RING-type" evidence="1">
    <location>
        <begin position="7"/>
        <end position="44"/>
    </location>
</feature>
<reference evidence="2" key="1">
    <citation type="journal article" date="2020" name="Nature">
        <title>Giant virus diversity and host interactions through global metagenomics.</title>
        <authorList>
            <person name="Schulz F."/>
            <person name="Roux S."/>
            <person name="Paez-Espino D."/>
            <person name="Jungbluth S."/>
            <person name="Walsh D.A."/>
            <person name="Denef V.J."/>
            <person name="McMahon K.D."/>
            <person name="Konstantinidis K.T."/>
            <person name="Eloe-Fadrosh E.A."/>
            <person name="Kyrpides N.C."/>
            <person name="Woyke T."/>
        </authorList>
    </citation>
    <scope>NUCLEOTIDE SEQUENCE</scope>
    <source>
        <strain evidence="2">GVMAG-S-1029409-49</strain>
    </source>
</reference>
<dbReference type="EMBL" id="MN740610">
    <property type="protein sequence ID" value="QHU35621.1"/>
    <property type="molecule type" value="Genomic_DNA"/>
</dbReference>
<proteinExistence type="predicted"/>
<evidence type="ECO:0000313" key="2">
    <source>
        <dbReference type="EMBL" id="QHU35621.1"/>
    </source>
</evidence>
<sequence length="140" mass="15753">MNRPEECPTCYESLSNEEHPLSCGHWIHMNCIRMGHKAECHLCRAPIANVQVVGSLPPNDLRYSESSEGTRGTPQSDSVVYIPYIPRLHDPTTMNMSTRTVSLCTEYENCPECKKEVIESGEGYHVCTSCGLCLDRIIVY</sequence>
<evidence type="ECO:0000259" key="1">
    <source>
        <dbReference type="PROSITE" id="PS50089"/>
    </source>
</evidence>
<dbReference type="Gene3D" id="3.30.40.10">
    <property type="entry name" value="Zinc/RING finger domain, C3HC4 (zinc finger)"/>
    <property type="match status" value="1"/>
</dbReference>
<organism evidence="2">
    <name type="scientific">viral metagenome</name>
    <dbReference type="NCBI Taxonomy" id="1070528"/>
    <lineage>
        <taxon>unclassified sequences</taxon>
        <taxon>metagenomes</taxon>
        <taxon>organismal metagenomes</taxon>
    </lineage>
</organism>